<feature type="compositionally biased region" description="Polar residues" evidence="1">
    <location>
        <begin position="144"/>
        <end position="160"/>
    </location>
</feature>
<organism evidence="2 3">
    <name type="scientific">Dryococelus australis</name>
    <dbReference type="NCBI Taxonomy" id="614101"/>
    <lineage>
        <taxon>Eukaryota</taxon>
        <taxon>Metazoa</taxon>
        <taxon>Ecdysozoa</taxon>
        <taxon>Arthropoda</taxon>
        <taxon>Hexapoda</taxon>
        <taxon>Insecta</taxon>
        <taxon>Pterygota</taxon>
        <taxon>Neoptera</taxon>
        <taxon>Polyneoptera</taxon>
        <taxon>Phasmatodea</taxon>
        <taxon>Verophasmatodea</taxon>
        <taxon>Anareolatae</taxon>
        <taxon>Phasmatidae</taxon>
        <taxon>Eurycanthinae</taxon>
        <taxon>Dryococelus</taxon>
    </lineage>
</organism>
<sequence length="468" mass="51714">MEKRWNARVGTGDPRENPPTSGIVRQDSHMRKSGSDFHRCSDSEVLAADEGEMGVRMEQRRNEREGENGISPRQPADQRRRPARFPRAKSSSVGMQGLGEAGESRENSPTSVIVRHDSHLRKSLRYPARDRTLFTAVGGERSNRSATSDSNVKQAVVNTESQHDRDIARQYSAFARKSDETLGTCDIVILIAPTIPRLKRGKDLQTGGVLKGEPSPPYLILDLSSWSNTGEPFCDISWPDHVASASGRRAPALVKLLWQPDVPTGMTAVAEWLDCTPSFLTNRVQSRDSRMWESCRDDAADRRVFSGISRPCIPALLHTHLASPSSALKTSTTCVMGASPLSREWPQYIPAPLWSLDPAVCAERCDKRTENLPRRGQGTNSLSLDYKSATLPLITPELGRGGDRAPLYHDDSTSASTLPLSGRYNRAHGTRQPCYSHNAGVPFILNKPDLMRVGFALRSIPFSSRLSY</sequence>
<dbReference type="Proteomes" id="UP001159363">
    <property type="component" value="Chromosome 14"/>
</dbReference>
<evidence type="ECO:0000313" key="3">
    <source>
        <dbReference type="Proteomes" id="UP001159363"/>
    </source>
</evidence>
<feature type="compositionally biased region" description="Basic and acidic residues" evidence="1">
    <location>
        <begin position="26"/>
        <end position="42"/>
    </location>
</feature>
<accession>A0ABQ9G776</accession>
<dbReference type="EMBL" id="JARBHB010000015">
    <property type="protein sequence ID" value="KAJ8867297.1"/>
    <property type="molecule type" value="Genomic_DNA"/>
</dbReference>
<comment type="caution">
    <text evidence="2">The sequence shown here is derived from an EMBL/GenBank/DDBJ whole genome shotgun (WGS) entry which is preliminary data.</text>
</comment>
<feature type="region of interest" description="Disordered" evidence="1">
    <location>
        <begin position="1"/>
        <end position="110"/>
    </location>
</feature>
<evidence type="ECO:0000256" key="1">
    <source>
        <dbReference type="SAM" id="MobiDB-lite"/>
    </source>
</evidence>
<name>A0ABQ9G776_9NEOP</name>
<keyword evidence="3" id="KW-1185">Reference proteome</keyword>
<protein>
    <submittedName>
        <fullName evidence="2">Uncharacterized protein</fullName>
    </submittedName>
</protein>
<reference evidence="2 3" key="1">
    <citation type="submission" date="2023-02" db="EMBL/GenBank/DDBJ databases">
        <title>LHISI_Scaffold_Assembly.</title>
        <authorList>
            <person name="Stuart O.P."/>
            <person name="Cleave R."/>
            <person name="Magrath M.J.L."/>
            <person name="Mikheyev A.S."/>
        </authorList>
    </citation>
    <scope>NUCLEOTIDE SEQUENCE [LARGE SCALE GENOMIC DNA]</scope>
    <source>
        <strain evidence="2">Daus_M_001</strain>
        <tissue evidence="2">Leg muscle</tissue>
    </source>
</reference>
<feature type="region of interest" description="Disordered" evidence="1">
    <location>
        <begin position="140"/>
        <end position="161"/>
    </location>
</feature>
<feature type="compositionally biased region" description="Basic and acidic residues" evidence="1">
    <location>
        <begin position="53"/>
        <end position="67"/>
    </location>
</feature>
<gene>
    <name evidence="2" type="ORF">PR048_031098</name>
</gene>
<evidence type="ECO:0000313" key="2">
    <source>
        <dbReference type="EMBL" id="KAJ8867297.1"/>
    </source>
</evidence>
<proteinExistence type="predicted"/>